<keyword evidence="9" id="KW-1185">Reference proteome</keyword>
<feature type="region of interest" description="Disordered" evidence="6">
    <location>
        <begin position="19"/>
        <end position="39"/>
    </location>
</feature>
<comment type="similarity">
    <text evidence="1">Belongs to the peptidase S28 family.</text>
</comment>
<dbReference type="Gene3D" id="3.40.50.1820">
    <property type="entry name" value="alpha/beta hydrolase"/>
    <property type="match status" value="2"/>
</dbReference>
<evidence type="ECO:0008006" key="10">
    <source>
        <dbReference type="Google" id="ProtNLM"/>
    </source>
</evidence>
<reference evidence="8 9" key="1">
    <citation type="submission" date="2015-07" db="EMBL/GenBank/DDBJ databases">
        <title>Comparative genomics of the Sigatoka disease complex on banana suggests a link between parallel evolutionary changes in Pseudocercospora fijiensis and Pseudocercospora eumusae and increased virulence on the banana host.</title>
        <authorList>
            <person name="Chang T.-C."/>
            <person name="Salvucci A."/>
            <person name="Crous P.W."/>
            <person name="Stergiopoulos I."/>
        </authorList>
    </citation>
    <scope>NUCLEOTIDE SEQUENCE [LARGE SCALE GENOMIC DNA]</scope>
    <source>
        <strain evidence="8 9">CBS 114824</strain>
    </source>
</reference>
<dbReference type="InterPro" id="IPR008758">
    <property type="entry name" value="Peptidase_S28"/>
</dbReference>
<keyword evidence="3 7" id="KW-0732">Signal</keyword>
<name>A0A139H2B3_9PEZI</name>
<evidence type="ECO:0000313" key="9">
    <source>
        <dbReference type="Proteomes" id="UP000070133"/>
    </source>
</evidence>
<dbReference type="PANTHER" id="PTHR11010">
    <property type="entry name" value="PROTEASE S28 PRO-X CARBOXYPEPTIDASE-RELATED"/>
    <property type="match status" value="1"/>
</dbReference>
<feature type="signal peptide" evidence="7">
    <location>
        <begin position="1"/>
        <end position="16"/>
    </location>
</feature>
<evidence type="ECO:0000256" key="5">
    <source>
        <dbReference type="ARBA" id="ARBA00023180"/>
    </source>
</evidence>
<proteinExistence type="inferred from homology"/>
<evidence type="ECO:0000256" key="7">
    <source>
        <dbReference type="SAM" id="SignalP"/>
    </source>
</evidence>
<evidence type="ECO:0000313" key="8">
    <source>
        <dbReference type="EMBL" id="KXS96584.1"/>
    </source>
</evidence>
<evidence type="ECO:0000256" key="6">
    <source>
        <dbReference type="SAM" id="MobiDB-lite"/>
    </source>
</evidence>
<dbReference type="Proteomes" id="UP000070133">
    <property type="component" value="Unassembled WGS sequence"/>
</dbReference>
<accession>A0A139H2B3</accession>
<dbReference type="PANTHER" id="PTHR11010:SF23">
    <property type="entry name" value="SERINE PEPTIDASE"/>
    <property type="match status" value="1"/>
</dbReference>
<sequence>MKSCLAALVLVSTVTAQWDRGGEHSRPDHGVGHGHGHGHGHGSWDWNGGYPHGSWGHHIAGGQAPPDEDSYSHAYFDQLIDHSNPKLGTFKQFYYYDTTYWRGPGSPVVFFTPGEVNATRYYSYLTTNRTTGVLASQIGAATIVLEHRYWGTSTPYSDLTTANLKYLTLENAIADMNYFARNVKLPFDRYGASNADHVPWVVMGGSYSGALSAWIASTAPGTIWAYHSSSAPVEAVGDYWGYFKPVQDGMPKNCSKDLALVIDHMDDILMNGSNQQQHDLKAMFGMTAVEHNDDFMAALENGPWLWQGNQFYTTSGFSTFCDYIENAQNETTQTIPGAEGVGVHKALAGYAKWWTEVELQGFCAQYGYTTDNNSVACFDTYNPQNPMYTDTSLSNTIDRQWVWMTCNEPFGYWQNGAPKGRPSIVSRLIDNAYYERQCGLYFPTGPNGETYGLQKGKTYNDVNQFTGGWNIDNTTRMIYVNGDNDPWREASVSADLRPGGPLKATEQVPIEIVPGGYHTSDLITQNGVVNAGCKAVQDRVVAQLAAWVAEFPNKGYKHGGAGGGWRREYFEA</sequence>
<dbReference type="OrthoDB" id="1735038at2759"/>
<evidence type="ECO:0000256" key="4">
    <source>
        <dbReference type="ARBA" id="ARBA00022801"/>
    </source>
</evidence>
<dbReference type="EMBL" id="LFZN01000170">
    <property type="protein sequence ID" value="KXS96584.1"/>
    <property type="molecule type" value="Genomic_DNA"/>
</dbReference>
<dbReference type="SUPFAM" id="SSF53474">
    <property type="entry name" value="alpha/beta-Hydrolases"/>
    <property type="match status" value="1"/>
</dbReference>
<comment type="caution">
    <text evidence="8">The sequence shown here is derived from an EMBL/GenBank/DDBJ whole genome shotgun (WGS) entry which is preliminary data.</text>
</comment>
<evidence type="ECO:0000256" key="3">
    <source>
        <dbReference type="ARBA" id="ARBA00022729"/>
    </source>
</evidence>
<dbReference type="InterPro" id="IPR029058">
    <property type="entry name" value="AB_hydrolase_fold"/>
</dbReference>
<organism evidence="8 9">
    <name type="scientific">Pseudocercospora eumusae</name>
    <dbReference type="NCBI Taxonomy" id="321146"/>
    <lineage>
        <taxon>Eukaryota</taxon>
        <taxon>Fungi</taxon>
        <taxon>Dikarya</taxon>
        <taxon>Ascomycota</taxon>
        <taxon>Pezizomycotina</taxon>
        <taxon>Dothideomycetes</taxon>
        <taxon>Dothideomycetidae</taxon>
        <taxon>Mycosphaerellales</taxon>
        <taxon>Mycosphaerellaceae</taxon>
        <taxon>Pseudocercospora</taxon>
    </lineage>
</organism>
<dbReference type="GO" id="GO:0070008">
    <property type="term" value="F:serine-type exopeptidase activity"/>
    <property type="evidence" value="ECO:0007669"/>
    <property type="project" value="InterPro"/>
</dbReference>
<dbReference type="AlphaFoldDB" id="A0A139H2B3"/>
<gene>
    <name evidence="8" type="ORF">AC578_11129</name>
</gene>
<dbReference type="GO" id="GO:0008239">
    <property type="term" value="F:dipeptidyl-peptidase activity"/>
    <property type="evidence" value="ECO:0007669"/>
    <property type="project" value="TreeGrafter"/>
</dbReference>
<dbReference type="GO" id="GO:0006508">
    <property type="term" value="P:proteolysis"/>
    <property type="evidence" value="ECO:0007669"/>
    <property type="project" value="UniProtKB-KW"/>
</dbReference>
<feature type="chain" id="PRO_5007806397" description="Serine carboxypeptidase S28" evidence="7">
    <location>
        <begin position="17"/>
        <end position="572"/>
    </location>
</feature>
<protein>
    <recommendedName>
        <fullName evidence="10">Serine carboxypeptidase S28</fullName>
    </recommendedName>
</protein>
<keyword evidence="4" id="KW-0378">Hydrolase</keyword>
<keyword evidence="2" id="KW-0645">Protease</keyword>
<evidence type="ECO:0000256" key="2">
    <source>
        <dbReference type="ARBA" id="ARBA00022670"/>
    </source>
</evidence>
<keyword evidence="5" id="KW-0325">Glycoprotein</keyword>
<dbReference type="FunFam" id="3.40.50.1820:FF:000165">
    <property type="entry name" value="Serine peptidase, putative"/>
    <property type="match status" value="1"/>
</dbReference>
<dbReference type="Pfam" id="PF05577">
    <property type="entry name" value="Peptidase_S28"/>
    <property type="match status" value="1"/>
</dbReference>
<feature type="compositionally biased region" description="Basic and acidic residues" evidence="6">
    <location>
        <begin position="20"/>
        <end position="31"/>
    </location>
</feature>
<evidence type="ECO:0000256" key="1">
    <source>
        <dbReference type="ARBA" id="ARBA00011079"/>
    </source>
</evidence>